<dbReference type="STRING" id="519442.Huta_0939"/>
<keyword evidence="1" id="KW-0145">Chemotaxis</keyword>
<dbReference type="eggNOG" id="arCOG02394">
    <property type="taxonomic scope" value="Archaea"/>
</dbReference>
<dbReference type="HOGENOM" id="CLU_968406_0_0_2"/>
<comment type="function">
    <text evidence="1">Involved in taxis signal transduction.</text>
</comment>
<dbReference type="EMBL" id="CP001687">
    <property type="protein sequence ID" value="ACV11122.1"/>
    <property type="molecule type" value="Genomic_DNA"/>
</dbReference>
<sequence length="287" mass="31417">MSEGERKLADSRGKFVQVVENGRKLNDVEWLPGRILLSNKRLVLASNEGKKTVSLAEIRSVKTRKNVNEAIANVSGYVSVQTGRDVLLLSPSDVDEFASEIYSARLDQQVVLAKHPAVKGGVVQDAPWEKARIKVGEESVELAISSGQFVEIELSDVGTIDETERTVLEKQRSVLEVEHAIDGTSVKTYLSGSASDCSILASLLRSGDQHVESDLELSDAEREVLMALYSGVSPFEIPDFVGLDIAEVEDIFDQLAEQGVVKQKRTRREVGLKPRGRSIASEVIADQ</sequence>
<dbReference type="Proteomes" id="UP000002071">
    <property type="component" value="Chromosome"/>
</dbReference>
<comment type="subunit">
    <text evidence="1">Interacts with chemotaxis (Che) proteins as well as flagella accessory (Fla) proteins.</text>
</comment>
<name>C7NUV9_HALUD</name>
<dbReference type="GO" id="GO:0006935">
    <property type="term" value="P:chemotaxis"/>
    <property type="evidence" value="ECO:0007669"/>
    <property type="project" value="UniProtKB-UniRule"/>
</dbReference>
<protein>
    <recommendedName>
        <fullName evidence="1">Taxis protein CheF</fullName>
    </recommendedName>
</protein>
<dbReference type="Pfam" id="PF04283">
    <property type="entry name" value="CheF-arch"/>
    <property type="match status" value="1"/>
</dbReference>
<organism evidence="2 3">
    <name type="scientific">Halorhabdus utahensis (strain DSM 12940 / JCM 11049 / AX-2)</name>
    <dbReference type="NCBI Taxonomy" id="519442"/>
    <lineage>
        <taxon>Archaea</taxon>
        <taxon>Methanobacteriati</taxon>
        <taxon>Methanobacteriota</taxon>
        <taxon>Stenosarchaea group</taxon>
        <taxon>Halobacteria</taxon>
        <taxon>Halobacteriales</taxon>
        <taxon>Haloarculaceae</taxon>
        <taxon>Halorhabdus</taxon>
    </lineage>
</organism>
<keyword evidence="3" id="KW-1185">Reference proteome</keyword>
<dbReference type="RefSeq" id="WP_015788699.1">
    <property type="nucleotide sequence ID" value="NC_013158.1"/>
</dbReference>
<dbReference type="OrthoDB" id="227825at2157"/>
<dbReference type="GeneID" id="8383212"/>
<proteinExistence type="predicted"/>
<dbReference type="AlphaFoldDB" id="C7NUV9"/>
<dbReference type="KEGG" id="hut:Huta_0939"/>
<evidence type="ECO:0000313" key="3">
    <source>
        <dbReference type="Proteomes" id="UP000002071"/>
    </source>
</evidence>
<evidence type="ECO:0000313" key="2">
    <source>
        <dbReference type="EMBL" id="ACV11122.1"/>
    </source>
</evidence>
<dbReference type="PIRSF" id="PIRSF026802">
    <property type="entry name" value="UCP026802"/>
    <property type="match status" value="1"/>
</dbReference>
<accession>C7NUV9</accession>
<reference evidence="2 3" key="1">
    <citation type="journal article" date="2009" name="Stand. Genomic Sci.">
        <title>Complete genome sequence of Halorhabdus utahensis type strain (AX-2).</title>
        <authorList>
            <person name="Anderson I."/>
            <person name="Tindall B.J."/>
            <person name="Pomrenke H."/>
            <person name="Goker M."/>
            <person name="Lapidus A."/>
            <person name="Nolan M."/>
            <person name="Copeland A."/>
            <person name="Glavina Del Rio T."/>
            <person name="Chen F."/>
            <person name="Tice H."/>
            <person name="Cheng J.F."/>
            <person name="Lucas S."/>
            <person name="Chertkov O."/>
            <person name="Bruce D."/>
            <person name="Brettin T."/>
            <person name="Detter J.C."/>
            <person name="Han C."/>
            <person name="Goodwin L."/>
            <person name="Land M."/>
            <person name="Hauser L."/>
            <person name="Chang Y.J."/>
            <person name="Jeffries C.D."/>
            <person name="Pitluck S."/>
            <person name="Pati A."/>
            <person name="Mavromatis K."/>
            <person name="Ivanova N."/>
            <person name="Ovchinnikova G."/>
            <person name="Chen A."/>
            <person name="Palaniappan K."/>
            <person name="Chain P."/>
            <person name="Rohde M."/>
            <person name="Bristow J."/>
            <person name="Eisen J.A."/>
            <person name="Markowitz V."/>
            <person name="Hugenholtz P."/>
            <person name="Kyrpides N.C."/>
            <person name="Klenk H.P."/>
        </authorList>
    </citation>
    <scope>NUCLEOTIDE SEQUENCE [LARGE SCALE GENOMIC DNA]</scope>
    <source>
        <strain evidence="3">DSM 12940 / JCM 11049 / AX-2</strain>
    </source>
</reference>
<evidence type="ECO:0000256" key="1">
    <source>
        <dbReference type="PIRNR" id="PIRNR026802"/>
    </source>
</evidence>
<gene>
    <name evidence="2" type="ordered locus">Huta_0939</name>
</gene>
<dbReference type="PANTHER" id="PTHR42201:SF1">
    <property type="entry name" value="TAXIS PROTEIN"/>
    <property type="match status" value="1"/>
</dbReference>
<dbReference type="PANTHER" id="PTHR42201">
    <property type="entry name" value="TAXIS PROTEIN"/>
    <property type="match status" value="1"/>
</dbReference>
<dbReference type="InterPro" id="IPR007381">
    <property type="entry name" value="CheF1/F2"/>
</dbReference>